<evidence type="ECO:0000256" key="1">
    <source>
        <dbReference type="ARBA" id="ARBA00022630"/>
    </source>
</evidence>
<dbReference type="Proteomes" id="UP000184196">
    <property type="component" value="Unassembled WGS sequence"/>
</dbReference>
<accession>A0A1M4S8H5</accession>
<feature type="domain" description="NADPH-dependent FMN reductase-like" evidence="3">
    <location>
        <begin position="1"/>
        <end position="140"/>
    </location>
</feature>
<dbReference type="EMBL" id="FQUW01000004">
    <property type="protein sequence ID" value="SHE28468.1"/>
    <property type="molecule type" value="Genomic_DNA"/>
</dbReference>
<evidence type="ECO:0000313" key="4">
    <source>
        <dbReference type="EMBL" id="SHE28468.1"/>
    </source>
</evidence>
<dbReference type="InterPro" id="IPR051796">
    <property type="entry name" value="ISF_SsuE-like"/>
</dbReference>
<dbReference type="PANTHER" id="PTHR43278">
    <property type="entry name" value="NAD(P)H-DEPENDENT FMN-CONTAINING OXIDOREDUCTASE YWQN-RELATED"/>
    <property type="match status" value="1"/>
</dbReference>
<proteinExistence type="predicted"/>
<dbReference type="SUPFAM" id="SSF52218">
    <property type="entry name" value="Flavoproteins"/>
    <property type="match status" value="1"/>
</dbReference>
<dbReference type="InterPro" id="IPR005025">
    <property type="entry name" value="FMN_Rdtase-like_dom"/>
</dbReference>
<evidence type="ECO:0000259" key="3">
    <source>
        <dbReference type="Pfam" id="PF03358"/>
    </source>
</evidence>
<evidence type="ECO:0000313" key="5">
    <source>
        <dbReference type="Proteomes" id="UP000184196"/>
    </source>
</evidence>
<dbReference type="InterPro" id="IPR029039">
    <property type="entry name" value="Flavoprotein-like_sf"/>
</dbReference>
<reference evidence="5" key="1">
    <citation type="submission" date="2016-11" db="EMBL/GenBank/DDBJ databases">
        <authorList>
            <person name="Varghese N."/>
            <person name="Submissions S."/>
        </authorList>
    </citation>
    <scope>NUCLEOTIDE SEQUENCE [LARGE SCALE GENOMIC DNA]</scope>
    <source>
        <strain evidence="5">DSM 11792</strain>
    </source>
</reference>
<dbReference type="PANTHER" id="PTHR43278:SF1">
    <property type="entry name" value="IRON-SULFUR FLAVOPROTEIN MJ1083"/>
    <property type="match status" value="1"/>
</dbReference>
<keyword evidence="5" id="KW-1185">Reference proteome</keyword>
<dbReference type="Pfam" id="PF03358">
    <property type="entry name" value="FMN_red"/>
    <property type="match status" value="1"/>
</dbReference>
<evidence type="ECO:0000256" key="2">
    <source>
        <dbReference type="ARBA" id="ARBA00022643"/>
    </source>
</evidence>
<name>A0A1M4S8H5_9FIRM</name>
<dbReference type="GO" id="GO:0016491">
    <property type="term" value="F:oxidoreductase activity"/>
    <property type="evidence" value="ECO:0007669"/>
    <property type="project" value="InterPro"/>
</dbReference>
<keyword evidence="2" id="KW-0288">FMN</keyword>
<protein>
    <submittedName>
        <fullName evidence="4">Multimeric flavodoxin WrbA</fullName>
    </submittedName>
</protein>
<keyword evidence="1" id="KW-0285">Flavoprotein</keyword>
<dbReference type="RefSeq" id="WP_073162281.1">
    <property type="nucleotide sequence ID" value="NZ_FQUW01000004.1"/>
</dbReference>
<dbReference type="OrthoDB" id="6398207at2"/>
<organism evidence="4 5">
    <name type="scientific">Desulfofundulus australicus DSM 11792</name>
    <dbReference type="NCBI Taxonomy" id="1121425"/>
    <lineage>
        <taxon>Bacteria</taxon>
        <taxon>Bacillati</taxon>
        <taxon>Bacillota</taxon>
        <taxon>Clostridia</taxon>
        <taxon>Eubacteriales</taxon>
        <taxon>Peptococcaceae</taxon>
        <taxon>Desulfofundulus</taxon>
    </lineage>
</organism>
<dbReference type="Gene3D" id="3.40.50.360">
    <property type="match status" value="1"/>
</dbReference>
<gene>
    <name evidence="4" type="ORF">SAMN02745218_00023</name>
</gene>
<dbReference type="AlphaFoldDB" id="A0A1M4S8H5"/>
<sequence length="208" mass="22963">MKILAINGSHRKGKNTAIMLQAVLDEAARAGAETELVELVDYNIKPCLACNRCLGKTECSIKDDDMGLLAEKMLAADGIVLGSPVYWANVTGLMKNFIDRTRWMHMARNLLHGKVGGAVTHAGLRNGGQEHAQAIMERFLVAQGLILVDTRDQESGICNSGAMGTMFDRLEEGRICWKRGVHEDLLALEECRRLGRNMVEMIKRLGRA</sequence>